<dbReference type="CDD" id="cd02879">
    <property type="entry name" value="GH18_plant_chitinase_class_V"/>
    <property type="match status" value="1"/>
</dbReference>
<protein>
    <submittedName>
        <fullName evidence="10">Uncharacterized protein</fullName>
    </submittedName>
</protein>
<dbReference type="InterPro" id="IPR000719">
    <property type="entry name" value="Prot_kinase_dom"/>
</dbReference>
<dbReference type="FunFam" id="3.30.200.20:FF:000951">
    <property type="entry name" value="Uncharacterized protein"/>
    <property type="match status" value="1"/>
</dbReference>
<keyword evidence="6" id="KW-1133">Transmembrane helix</keyword>
<dbReference type="SMART" id="SM00220">
    <property type="entry name" value="S_TKc"/>
    <property type="match status" value="1"/>
</dbReference>
<dbReference type="GO" id="GO:0005975">
    <property type="term" value="P:carbohydrate metabolic process"/>
    <property type="evidence" value="ECO:0007669"/>
    <property type="project" value="InterPro"/>
</dbReference>
<dbReference type="PANTHER" id="PTHR27002:SF1117">
    <property type="entry name" value="CYSTEINE-RICH RECEPTOR-LIKE PROTEIN KINASE 19"/>
    <property type="match status" value="1"/>
</dbReference>
<dbReference type="InterPro" id="IPR029070">
    <property type="entry name" value="Chitinase_insertion_sf"/>
</dbReference>
<evidence type="ECO:0000313" key="10">
    <source>
        <dbReference type="EMBL" id="GKU90686.1"/>
    </source>
</evidence>
<evidence type="ECO:0000313" key="11">
    <source>
        <dbReference type="Proteomes" id="UP001054252"/>
    </source>
</evidence>
<dbReference type="Gene3D" id="3.20.20.80">
    <property type="entry name" value="Glycosidases"/>
    <property type="match status" value="1"/>
</dbReference>
<keyword evidence="6" id="KW-0812">Transmembrane</keyword>
<evidence type="ECO:0000256" key="6">
    <source>
        <dbReference type="SAM" id="Phobius"/>
    </source>
</evidence>
<reference evidence="10 11" key="1">
    <citation type="journal article" date="2021" name="Commun. Biol.">
        <title>The genome of Shorea leprosula (Dipterocarpaceae) highlights the ecological relevance of drought in aseasonal tropical rainforests.</title>
        <authorList>
            <person name="Ng K.K.S."/>
            <person name="Kobayashi M.J."/>
            <person name="Fawcett J.A."/>
            <person name="Hatakeyama M."/>
            <person name="Paape T."/>
            <person name="Ng C.H."/>
            <person name="Ang C.C."/>
            <person name="Tnah L.H."/>
            <person name="Lee C.T."/>
            <person name="Nishiyama T."/>
            <person name="Sese J."/>
            <person name="O'Brien M.J."/>
            <person name="Copetti D."/>
            <person name="Mohd Noor M.I."/>
            <person name="Ong R.C."/>
            <person name="Putra M."/>
            <person name="Sireger I.Z."/>
            <person name="Indrioko S."/>
            <person name="Kosugi Y."/>
            <person name="Izuno A."/>
            <person name="Isagi Y."/>
            <person name="Lee S.L."/>
            <person name="Shimizu K.K."/>
        </authorList>
    </citation>
    <scope>NUCLEOTIDE SEQUENCE [LARGE SCALE GENOMIC DNA]</scope>
    <source>
        <strain evidence="10">214</strain>
    </source>
</reference>
<sequence>MASKLLFLLCFLILPPKLSCSSNPQTWVRAGYWNANAKAELSVSDIKSALFTHLICSFAFVDSTTFLLKINSSDDPSFSTFSGIVRRRNPSITTLLSIWVGKNEAPTFAGLVDRSSKRKAFIDSSIKTARDYGFDGFDLCGVMPGSSTNMTNLGTLLAEWREAVASESRNSGKSPLLLVMSSHRVPRLDSVSYPIESMNSNLDWVHINAYDYYVPTVDNFTAAHAALYAPPGTANTDEGIREWLNSGISASKLVLGLPYHGYAWELADPGHDSGFGSPASGPAITMDGSIGYKIIKSVGVNPVYNSTYVVSYYKVGSNWINFDDVEAIKAKVSYAKAKGLLGYCVFQLANDYNWVLSQAAAQGSHRDQFIKKHLLVIILVIVVIVILLTGAFLYYLEMRIFKFKGIMFVVKKTLSKLGDKISADADVDNGHNSPNLQVFSFASIKAATNDFSSKNKLGEGGFGPVYKGKLPNEQDIAVKRLSKTSNQGLEEFKNEVTLTAGLQHVNLVRVLGICTEREEKMLVYEYMPNGSLDFYLFDPARRNLLDWKKRVQIIEGVTQGLLYLQEYSNFTIIHRDLKASNILLDGNMNSKISDFGVARLFRKDVLEANTSRIVGTYGFVPPEYVKRGIYSMKYDVYSFGVLLLQIISGKRTSNYYGCNENLNLLEYAYELWKEGQGLEFFDPSLDDSFSSCKLMRCMQVALLCVQENSADRPSMLEVSTMLKNEVLGINAPKQPAFSINKDRDKENQSLSRETLLSANDVTITQLVPR</sequence>
<name>A0AAV5HTP9_9ROSI</name>
<evidence type="ECO:0000256" key="7">
    <source>
        <dbReference type="SAM" id="SignalP"/>
    </source>
</evidence>
<dbReference type="PANTHER" id="PTHR27002">
    <property type="entry name" value="RECEPTOR-LIKE SERINE/THREONINE-PROTEIN KINASE SD1-8"/>
    <property type="match status" value="1"/>
</dbReference>
<feature type="domain" description="GH18" evidence="9">
    <location>
        <begin position="27"/>
        <end position="367"/>
    </location>
</feature>
<evidence type="ECO:0000256" key="4">
    <source>
        <dbReference type="ARBA" id="ARBA00022777"/>
    </source>
</evidence>
<dbReference type="FunFam" id="1.10.510.10:FF:001964">
    <property type="entry name" value="Uncharacterized protein"/>
    <property type="match status" value="1"/>
</dbReference>
<dbReference type="Gene3D" id="3.10.50.10">
    <property type="match status" value="1"/>
</dbReference>
<keyword evidence="4" id="KW-0418">Kinase</keyword>
<dbReference type="InterPro" id="IPR011583">
    <property type="entry name" value="Chitinase_II/V-like_cat"/>
</dbReference>
<dbReference type="Gene3D" id="1.10.510.10">
    <property type="entry name" value="Transferase(Phosphotransferase) domain 1"/>
    <property type="match status" value="1"/>
</dbReference>
<dbReference type="Pfam" id="PF00704">
    <property type="entry name" value="Glyco_hydro_18"/>
    <property type="match status" value="1"/>
</dbReference>
<organism evidence="10 11">
    <name type="scientific">Rubroshorea leprosula</name>
    <dbReference type="NCBI Taxonomy" id="152421"/>
    <lineage>
        <taxon>Eukaryota</taxon>
        <taxon>Viridiplantae</taxon>
        <taxon>Streptophyta</taxon>
        <taxon>Embryophyta</taxon>
        <taxon>Tracheophyta</taxon>
        <taxon>Spermatophyta</taxon>
        <taxon>Magnoliopsida</taxon>
        <taxon>eudicotyledons</taxon>
        <taxon>Gunneridae</taxon>
        <taxon>Pentapetalae</taxon>
        <taxon>rosids</taxon>
        <taxon>malvids</taxon>
        <taxon>Malvales</taxon>
        <taxon>Dipterocarpaceae</taxon>
        <taxon>Rubroshorea</taxon>
    </lineage>
</organism>
<dbReference type="CDD" id="cd14066">
    <property type="entry name" value="STKc_IRAK"/>
    <property type="match status" value="1"/>
</dbReference>
<dbReference type="GO" id="GO:0004674">
    <property type="term" value="F:protein serine/threonine kinase activity"/>
    <property type="evidence" value="ECO:0007669"/>
    <property type="project" value="UniProtKB-KW"/>
</dbReference>
<keyword evidence="2" id="KW-0808">Transferase</keyword>
<dbReference type="Pfam" id="PF07714">
    <property type="entry name" value="PK_Tyr_Ser-Thr"/>
    <property type="match status" value="1"/>
</dbReference>
<keyword evidence="3" id="KW-0547">Nucleotide-binding</keyword>
<dbReference type="InterPro" id="IPR001223">
    <property type="entry name" value="Glyco_hydro18_cat"/>
</dbReference>
<dbReference type="Proteomes" id="UP001054252">
    <property type="component" value="Unassembled WGS sequence"/>
</dbReference>
<keyword evidence="7" id="KW-0732">Signal</keyword>
<keyword evidence="6" id="KW-0472">Membrane</keyword>
<dbReference type="SMART" id="SM00636">
    <property type="entry name" value="Glyco_18"/>
    <property type="match status" value="1"/>
</dbReference>
<gene>
    <name evidence="10" type="ORF">SLEP1_g4650</name>
</gene>
<dbReference type="InterPro" id="IPR017853">
    <property type="entry name" value="GH"/>
</dbReference>
<evidence type="ECO:0000256" key="1">
    <source>
        <dbReference type="ARBA" id="ARBA00022527"/>
    </source>
</evidence>
<dbReference type="GO" id="GO:0008061">
    <property type="term" value="F:chitin binding"/>
    <property type="evidence" value="ECO:0007669"/>
    <property type="project" value="InterPro"/>
</dbReference>
<evidence type="ECO:0000259" key="9">
    <source>
        <dbReference type="PROSITE" id="PS51910"/>
    </source>
</evidence>
<keyword evidence="1" id="KW-0723">Serine/threonine-protein kinase</keyword>
<dbReference type="PROSITE" id="PS50011">
    <property type="entry name" value="PROTEIN_KINASE_DOM"/>
    <property type="match status" value="1"/>
</dbReference>
<evidence type="ECO:0000256" key="2">
    <source>
        <dbReference type="ARBA" id="ARBA00022679"/>
    </source>
</evidence>
<dbReference type="InterPro" id="IPR011009">
    <property type="entry name" value="Kinase-like_dom_sf"/>
</dbReference>
<dbReference type="InterPro" id="IPR001245">
    <property type="entry name" value="Ser-Thr/Tyr_kinase_cat_dom"/>
</dbReference>
<keyword evidence="11" id="KW-1185">Reference proteome</keyword>
<dbReference type="GO" id="GO:0005886">
    <property type="term" value="C:plasma membrane"/>
    <property type="evidence" value="ECO:0007669"/>
    <property type="project" value="TreeGrafter"/>
</dbReference>
<evidence type="ECO:0000259" key="8">
    <source>
        <dbReference type="PROSITE" id="PS50011"/>
    </source>
</evidence>
<feature type="transmembrane region" description="Helical" evidence="6">
    <location>
        <begin position="374"/>
        <end position="396"/>
    </location>
</feature>
<dbReference type="GO" id="GO:0005524">
    <property type="term" value="F:ATP binding"/>
    <property type="evidence" value="ECO:0007669"/>
    <property type="project" value="UniProtKB-KW"/>
</dbReference>
<feature type="chain" id="PRO_5043428106" evidence="7">
    <location>
        <begin position="21"/>
        <end position="769"/>
    </location>
</feature>
<feature type="domain" description="Protein kinase" evidence="8">
    <location>
        <begin position="451"/>
        <end position="727"/>
    </location>
</feature>
<dbReference type="Gene3D" id="3.30.200.20">
    <property type="entry name" value="Phosphorylase Kinase, domain 1"/>
    <property type="match status" value="1"/>
</dbReference>
<comment type="caution">
    <text evidence="10">The sequence shown here is derived from an EMBL/GenBank/DDBJ whole genome shotgun (WGS) entry which is preliminary data.</text>
</comment>
<dbReference type="PROSITE" id="PS51910">
    <property type="entry name" value="GH18_2"/>
    <property type="match status" value="1"/>
</dbReference>
<dbReference type="InterPro" id="IPR008271">
    <property type="entry name" value="Ser/Thr_kinase_AS"/>
</dbReference>
<dbReference type="SUPFAM" id="SSF51445">
    <property type="entry name" value="(Trans)glycosidases"/>
    <property type="match status" value="1"/>
</dbReference>
<dbReference type="PROSITE" id="PS00108">
    <property type="entry name" value="PROTEIN_KINASE_ST"/>
    <property type="match status" value="1"/>
</dbReference>
<dbReference type="AlphaFoldDB" id="A0AAV5HTP9"/>
<dbReference type="EMBL" id="BPVZ01000004">
    <property type="protein sequence ID" value="GKU90686.1"/>
    <property type="molecule type" value="Genomic_DNA"/>
</dbReference>
<evidence type="ECO:0000256" key="5">
    <source>
        <dbReference type="ARBA" id="ARBA00022840"/>
    </source>
</evidence>
<feature type="signal peptide" evidence="7">
    <location>
        <begin position="1"/>
        <end position="20"/>
    </location>
</feature>
<proteinExistence type="predicted"/>
<evidence type="ECO:0000256" key="3">
    <source>
        <dbReference type="ARBA" id="ARBA00022741"/>
    </source>
</evidence>
<accession>A0AAV5HTP9</accession>
<dbReference type="SUPFAM" id="SSF56112">
    <property type="entry name" value="Protein kinase-like (PK-like)"/>
    <property type="match status" value="1"/>
</dbReference>
<keyword evidence="5" id="KW-0067">ATP-binding</keyword>